<organism evidence="3 4">
    <name type="scientific">Theileria orientalis</name>
    <dbReference type="NCBI Taxonomy" id="68886"/>
    <lineage>
        <taxon>Eukaryota</taxon>
        <taxon>Sar</taxon>
        <taxon>Alveolata</taxon>
        <taxon>Apicomplexa</taxon>
        <taxon>Aconoidasida</taxon>
        <taxon>Piroplasmida</taxon>
        <taxon>Theileriidae</taxon>
        <taxon>Theileria</taxon>
    </lineage>
</organism>
<evidence type="ECO:0000256" key="2">
    <source>
        <dbReference type="SAM" id="SignalP"/>
    </source>
</evidence>
<evidence type="ECO:0000256" key="1">
    <source>
        <dbReference type="SAM" id="MobiDB-lite"/>
    </source>
</evidence>
<keyword evidence="2" id="KW-0732">Signal</keyword>
<name>A0A976M6E6_THEOR</name>
<feature type="compositionally biased region" description="Polar residues" evidence="1">
    <location>
        <begin position="39"/>
        <end position="49"/>
    </location>
</feature>
<protein>
    <submittedName>
        <fullName evidence="3">Uncharacterized protein</fullName>
    </submittedName>
</protein>
<feature type="compositionally biased region" description="Basic and acidic residues" evidence="1">
    <location>
        <begin position="678"/>
        <end position="724"/>
    </location>
</feature>
<feature type="region of interest" description="Disordered" evidence="1">
    <location>
        <begin position="39"/>
        <end position="70"/>
    </location>
</feature>
<gene>
    <name evidence="3" type="ORF">MACJ_001796</name>
</gene>
<dbReference type="OrthoDB" id="10359493at2759"/>
<proteinExistence type="predicted"/>
<accession>A0A976M6E6</accession>
<feature type="compositionally biased region" description="Polar residues" evidence="1">
    <location>
        <begin position="57"/>
        <end position="70"/>
    </location>
</feature>
<feature type="region of interest" description="Disordered" evidence="1">
    <location>
        <begin position="93"/>
        <end position="166"/>
    </location>
</feature>
<feature type="region of interest" description="Disordered" evidence="1">
    <location>
        <begin position="675"/>
        <end position="724"/>
    </location>
</feature>
<feature type="compositionally biased region" description="Basic and acidic residues" evidence="1">
    <location>
        <begin position="111"/>
        <end position="125"/>
    </location>
</feature>
<feature type="compositionally biased region" description="Low complexity" evidence="1">
    <location>
        <begin position="126"/>
        <end position="135"/>
    </location>
</feature>
<feature type="signal peptide" evidence="2">
    <location>
        <begin position="1"/>
        <end position="25"/>
    </location>
</feature>
<evidence type="ECO:0000313" key="3">
    <source>
        <dbReference type="EMBL" id="UKJ88553.1"/>
    </source>
</evidence>
<feature type="chain" id="PRO_5037823394" evidence="2">
    <location>
        <begin position="26"/>
        <end position="1368"/>
    </location>
</feature>
<dbReference type="EMBL" id="CP056066">
    <property type="protein sequence ID" value="UKJ88553.1"/>
    <property type="molecule type" value="Genomic_DNA"/>
</dbReference>
<dbReference type="Proteomes" id="UP000244803">
    <property type="component" value="Chromosome 3"/>
</dbReference>
<sequence length="1368" mass="158321">MYVRRAFRSLLIYLLLCYGKKFTDADEFDKRKRISLSQESITGHSQRSNSHNERSHQQALNVTQASQHCVDSNHQRINSPDVFVEAQNNNHNINNYISSNDHNRSNSQNVERLDGQNFRDSDVDARSISSRSTSSKIQGQNQHVRRPSHDSVRSSSGESETRSQCRRSRKSSFNFLSVDIDSKISSPNIVYQRDEVNNIETYTAICPYLIDMVKMGDVVLWSPKDDNYSDKILIRHDERGNPILRVYYPILDEPVHEPMSGLTVEDATPELPEPLFTIAPTAKFAPISEHLDALSSMGEEDSVKMISLDVNKTFNTSKLIHKVEIDGSQTLTCRTGYQIYKVLEGEEVLWRHQEGEYPNRVIIGMNSRGAKVVDIRFPGDELLVALDVTYTRSTKQIIYMVEADGTESFNCRPGFLISKITKGTKLVWEGKEPPYSDRVVLYYDKNGVKSANVQFFQGYGEPPQIRDESADLETRRQEPIKFVTVDINVKRSSSKIVYIRNERRQRDIYTSISPHLIYKVTNGEKVLWRAKDENYSDKVLIRLDEYGSPILRVYYPRDYDREYEHATAAIIRGIKEELEQAGPPTVGPEEELAFLIIDSRRRDSAELEREGFAKVDKAIGKGVYDVHRLKKRDRDAIEEGLERPADGVLLMYDRKGKPVFKVSYPPDEKPEIVSARRPKFEVPEVTPEKKEKPPAEIVKSKEEEPKVKPEEEKKPAAKPEVEEDQIKIIEGKKEEEKPKEPVALDISLRKTTDEIGFLKQDKFATFMSKGGKVFNSVVSGAQEIWRSKEPEEYSNKVVIDGICLMGKTKNLSVYQMDGKIVHFMSTEHGWRKIDPEIELNINRSSIDHKFEYNVGFADATFTPKSNFIFKGISDGRTMTKVLSWCTPVRKEIYTSTDKAEYSKKVIRDGISCISRIKHVSMYLENGNYKHFYKKSRFHPWREISNQIPLDVNVKDSCYRYEYKVYDMGTYTPRYDFLFKKIYQSSPILKVCGSKLIWNARNEEECANKVVIDGTGASSLPSNVTIYLVNGEIRHFSRPSILSNWREISTEVDLDISKIESTLQIDYTLQGKFQYYVANHDFKITRVIDKKIVVWRGELDNCSKRAMVRGGTTQNKELTLYLPSGPKIFRKQGKNPWKDVTKESSVEMVESKNMDQKKMEQMKMLQEELLKTFTDEKVHLIIEGLKRGYEIAYEVKEEGDDKTYEIKIQYKCVEVRYGPRSLWKYDEDKYGVLHPKKVHYKKDKLLVIVDFEIVGLLFRYGPNEEMKLIYSRRPVPIEIDLEDFEPMEEIHFINKTAYATYEPKQNYSINPLKCGDAKIQDTNDFFSYILKVKAEPARKPKTVYIELVNGKKKQYSKADERTWREVAQY</sequence>
<reference evidence="3" key="1">
    <citation type="submission" date="2022-07" db="EMBL/GenBank/DDBJ databases">
        <title>Evaluation of T. orientalis genome assembly methods using nanopore sequencing and analysis of variation between genomes.</title>
        <authorList>
            <person name="Yam J."/>
            <person name="Micallef M.L."/>
            <person name="Liu M."/>
            <person name="Djordjevic S.P."/>
            <person name="Bogema D.R."/>
            <person name="Jenkins C."/>
        </authorList>
    </citation>
    <scope>NUCLEOTIDE SEQUENCE</scope>
    <source>
        <strain evidence="3">Fish Creek</strain>
    </source>
</reference>
<evidence type="ECO:0000313" key="4">
    <source>
        <dbReference type="Proteomes" id="UP000244803"/>
    </source>
</evidence>